<feature type="compositionally biased region" description="Low complexity" evidence="1">
    <location>
        <begin position="452"/>
        <end position="466"/>
    </location>
</feature>
<evidence type="ECO:0000313" key="3">
    <source>
        <dbReference type="EMBL" id="KAK2191923.1"/>
    </source>
</evidence>
<feature type="compositionally biased region" description="Polar residues" evidence="1">
    <location>
        <begin position="749"/>
        <end position="763"/>
    </location>
</feature>
<dbReference type="EMBL" id="JAODUO010000042">
    <property type="protein sequence ID" value="KAK2191923.1"/>
    <property type="molecule type" value="Genomic_DNA"/>
</dbReference>
<dbReference type="PANTHER" id="PTHR21567:SF87">
    <property type="entry name" value="CRESCERIN-LIKE PROTEIN CHE-12"/>
    <property type="match status" value="1"/>
</dbReference>
<feature type="compositionally biased region" description="Basic and acidic residues" evidence="1">
    <location>
        <begin position="679"/>
        <end position="694"/>
    </location>
</feature>
<dbReference type="PANTHER" id="PTHR21567">
    <property type="entry name" value="CLASP"/>
    <property type="match status" value="1"/>
</dbReference>
<feature type="compositionally biased region" description="Low complexity" evidence="1">
    <location>
        <begin position="1025"/>
        <end position="1041"/>
    </location>
</feature>
<protein>
    <recommendedName>
        <fullName evidence="2">TOG domain-containing protein</fullName>
    </recommendedName>
</protein>
<feature type="region of interest" description="Disordered" evidence="1">
    <location>
        <begin position="506"/>
        <end position="526"/>
    </location>
</feature>
<feature type="compositionally biased region" description="Polar residues" evidence="1">
    <location>
        <begin position="705"/>
        <end position="719"/>
    </location>
</feature>
<keyword evidence="4" id="KW-1185">Reference proteome</keyword>
<feature type="region of interest" description="Disordered" evidence="1">
    <location>
        <begin position="372"/>
        <end position="472"/>
    </location>
</feature>
<organism evidence="3 4">
    <name type="scientific">Ridgeia piscesae</name>
    <name type="common">Tubeworm</name>
    <dbReference type="NCBI Taxonomy" id="27915"/>
    <lineage>
        <taxon>Eukaryota</taxon>
        <taxon>Metazoa</taxon>
        <taxon>Spiralia</taxon>
        <taxon>Lophotrochozoa</taxon>
        <taxon>Annelida</taxon>
        <taxon>Polychaeta</taxon>
        <taxon>Sedentaria</taxon>
        <taxon>Canalipalpata</taxon>
        <taxon>Sabellida</taxon>
        <taxon>Siboglinidae</taxon>
        <taxon>Ridgeia</taxon>
    </lineage>
</organism>
<accession>A0AAD9PC29</accession>
<feature type="compositionally biased region" description="Basic and acidic residues" evidence="1">
    <location>
        <begin position="436"/>
        <end position="445"/>
    </location>
</feature>
<gene>
    <name evidence="3" type="ORF">NP493_42g04017</name>
</gene>
<dbReference type="InterPro" id="IPR016024">
    <property type="entry name" value="ARM-type_fold"/>
</dbReference>
<feature type="domain" description="TOG" evidence="2">
    <location>
        <begin position="773"/>
        <end position="1008"/>
    </location>
</feature>
<dbReference type="GO" id="GO:0000226">
    <property type="term" value="P:microtubule cytoskeleton organization"/>
    <property type="evidence" value="ECO:0007669"/>
    <property type="project" value="TreeGrafter"/>
</dbReference>
<dbReference type="GO" id="GO:0005881">
    <property type="term" value="C:cytoplasmic microtubule"/>
    <property type="evidence" value="ECO:0007669"/>
    <property type="project" value="TreeGrafter"/>
</dbReference>
<feature type="region of interest" description="Disordered" evidence="1">
    <location>
        <begin position="568"/>
        <end position="763"/>
    </location>
</feature>
<evidence type="ECO:0000313" key="4">
    <source>
        <dbReference type="Proteomes" id="UP001209878"/>
    </source>
</evidence>
<dbReference type="Proteomes" id="UP001209878">
    <property type="component" value="Unassembled WGS sequence"/>
</dbReference>
<dbReference type="Pfam" id="PF12348">
    <property type="entry name" value="CLASP_N"/>
    <property type="match status" value="1"/>
</dbReference>
<feature type="compositionally biased region" description="Basic and acidic residues" evidence="1">
    <location>
        <begin position="640"/>
        <end position="664"/>
    </location>
</feature>
<dbReference type="GO" id="GO:0008017">
    <property type="term" value="F:microtubule binding"/>
    <property type="evidence" value="ECO:0007669"/>
    <property type="project" value="TreeGrafter"/>
</dbReference>
<dbReference type="SUPFAM" id="SSF48371">
    <property type="entry name" value="ARM repeat"/>
    <property type="match status" value="1"/>
</dbReference>
<dbReference type="InterPro" id="IPR034085">
    <property type="entry name" value="TOG"/>
</dbReference>
<reference evidence="3" key="1">
    <citation type="journal article" date="2023" name="Mol. Biol. Evol.">
        <title>Third-Generation Sequencing Reveals the Adaptive Role of the Epigenome in Three Deep-Sea Polychaetes.</title>
        <authorList>
            <person name="Perez M."/>
            <person name="Aroh O."/>
            <person name="Sun Y."/>
            <person name="Lan Y."/>
            <person name="Juniper S.K."/>
            <person name="Young C.R."/>
            <person name="Angers B."/>
            <person name="Qian P.Y."/>
        </authorList>
    </citation>
    <scope>NUCLEOTIDE SEQUENCE</scope>
    <source>
        <strain evidence="3">R07B-5</strain>
    </source>
</reference>
<feature type="compositionally biased region" description="Low complexity" evidence="1">
    <location>
        <begin position="665"/>
        <end position="678"/>
    </location>
</feature>
<evidence type="ECO:0000256" key="1">
    <source>
        <dbReference type="SAM" id="MobiDB-lite"/>
    </source>
</evidence>
<sequence>MFAHRQVVSVDMFAHRQVLSVDMFAHRQVVSVDMFAHRQVTSLSVDMFAHRQVLSVDMFAHRQVLSVDMFAHRQVLSVDMFAHRQVLSVDMFAHRQVLSVDMFAHRQVLSVDMFAHRQVLSVDMFAHRQVLSVDMFAHRQVLSVDMFAHRQVLSVDMFAHRQVLSVDMFAHRQVLSVDMFAHRQVLSVDMFAHRQVLSVDMFAHRQVLSVDMFAHRQVLSVDMFAHRQVLSVDMFAHRQVLSVDMFAHRQVLSVDMFAHRQVLSVDMFAHRQVLSVDMFAHRQVTSHKSSSGKTPIPTKATLARSASSKRKVPPIPLSEWGHPDDTQSHDSSRDSVLDDPYLEEDDRQMALSLRQIRNSATKKKAEKLFERLEKEQRTISASTTRSRSPSPPDSMSDMLSESGMFSHMSSTLRSNPESNHHPDSDILSTPKKKGKKVDSPFESRPRLARKNSLNSSSRISDSPGSSDARLGNVQSDSVSHFDFKPLGGVTFRENKNSDVAIVGKGYAEDAQPAEPKPSMHTGKARERRRFNKTVLSPLGMASMHTPGSIDMDDDKVYGGVVGKGMFDVNSSQAEHTGTPPGGSSGDKGRRMSRSDFDQNNLMKGVYGVGVHPSSPEKAGSVEDGSAEEEEEQISITMARTTRERMSQKVRQKQLEEEEKKRLEEQQQLQQQQRLQQQQAEEKRRHEMREKERYKARTQGGAAGDVTSTEALSIAGNSQGVPPMVAGRTHNRPTGKPPTTMKKKMKSPSAAETDTGGQTGPVSSKSYEMVSAEDLKPFKDPNRALIDAMKAMSQDVWDVKCDGMNSIRRLAKHHPQVLIGQLHSIVVAIIQEIKNLRSQVSRQAIGCLTEIYIQLKRTMDPELDQTAKALLAKCVESNAFIREDVDKALSAMVEHTSLQRALPALLAGGSTNRSVPVRKTCMQFVCRIVENMGPGRVLSGVKDTTDKLLPAVAGFLQDSSLETRYYAQKIFFLLMSHEDFDKMMHKYVPSQTLRDIQDKLDTLKKKGLGDPPSDVTSARSRRSGHGSRSGSSTRGNSASSTSENGPTPSSGTKRRSVMRTDEATMMEIKSMTSLMAANDWRDRQKGLAQFQEMTESIPTIVGNHIVKIFDKFIPCLKDSNSKVNLQALQVMSEVTRPLCEYMNSVISLTVSTVSSNLSSKNKDILQAATTVLDSFIECLDGSLLLQPFANQVQSGNHRIKPEMIDRVAYLVTQVYSRKPKAIHLHVLPLLWHLLGGSTGNGAATLATGSMRSATANLVQALYSQMGPALVEAASRSGTPRMQESLQSLIDSP</sequence>
<dbReference type="Gene3D" id="1.25.10.10">
    <property type="entry name" value="Leucine-rich Repeat Variant"/>
    <property type="match status" value="2"/>
</dbReference>
<feature type="compositionally biased region" description="Low complexity" evidence="1">
    <location>
        <begin position="380"/>
        <end position="402"/>
    </location>
</feature>
<feature type="region of interest" description="Disordered" evidence="1">
    <location>
        <begin position="285"/>
        <end position="338"/>
    </location>
</feature>
<feature type="compositionally biased region" description="Basic and acidic residues" evidence="1">
    <location>
        <begin position="586"/>
        <end position="596"/>
    </location>
</feature>
<dbReference type="InterPro" id="IPR011989">
    <property type="entry name" value="ARM-like"/>
</dbReference>
<feature type="domain" description="TOG" evidence="2">
    <location>
        <begin position="1054"/>
        <end position="1278"/>
    </location>
</feature>
<proteinExistence type="predicted"/>
<feature type="region of interest" description="Disordered" evidence="1">
    <location>
        <begin position="1002"/>
        <end position="1060"/>
    </location>
</feature>
<evidence type="ECO:0000259" key="2">
    <source>
        <dbReference type="SMART" id="SM01349"/>
    </source>
</evidence>
<dbReference type="InterPro" id="IPR024395">
    <property type="entry name" value="CLASP_N_dom"/>
</dbReference>
<feature type="compositionally biased region" description="Basic and acidic residues" evidence="1">
    <location>
        <begin position="321"/>
        <end position="336"/>
    </location>
</feature>
<comment type="caution">
    <text evidence="3">The sequence shown here is derived from an EMBL/GenBank/DDBJ whole genome shotgun (WGS) entry which is preliminary data.</text>
</comment>
<dbReference type="GO" id="GO:0005929">
    <property type="term" value="C:cilium"/>
    <property type="evidence" value="ECO:0007669"/>
    <property type="project" value="TreeGrafter"/>
</dbReference>
<dbReference type="SMART" id="SM01349">
    <property type="entry name" value="TOG"/>
    <property type="match status" value="2"/>
</dbReference>
<name>A0AAD9PC29_RIDPI</name>
<feature type="compositionally biased region" description="Polar residues" evidence="1">
    <location>
        <begin position="407"/>
        <end position="417"/>
    </location>
</feature>